<organism evidence="1 2">
    <name type="scientific">Paspalum notatum var. saurae</name>
    <dbReference type="NCBI Taxonomy" id="547442"/>
    <lineage>
        <taxon>Eukaryota</taxon>
        <taxon>Viridiplantae</taxon>
        <taxon>Streptophyta</taxon>
        <taxon>Embryophyta</taxon>
        <taxon>Tracheophyta</taxon>
        <taxon>Spermatophyta</taxon>
        <taxon>Magnoliopsida</taxon>
        <taxon>Liliopsida</taxon>
        <taxon>Poales</taxon>
        <taxon>Poaceae</taxon>
        <taxon>PACMAD clade</taxon>
        <taxon>Panicoideae</taxon>
        <taxon>Andropogonodae</taxon>
        <taxon>Paspaleae</taxon>
        <taxon>Paspalinae</taxon>
        <taxon>Paspalum</taxon>
    </lineage>
</organism>
<sequence>MHFNIWSTLEWLITDGSIISTIVPSVQPTRTSSVFNSFIPCRELCESLFTAISRPSERIPYTNKET</sequence>
<name>A0AAQ3T4H0_PASNO</name>
<proteinExistence type="predicted"/>
<gene>
    <name evidence="1" type="ORF">U9M48_015442</name>
</gene>
<reference evidence="1 2" key="1">
    <citation type="submission" date="2024-02" db="EMBL/GenBank/DDBJ databases">
        <title>High-quality chromosome-scale genome assembly of Pensacola bahiagrass (Paspalum notatum Flugge var. saurae).</title>
        <authorList>
            <person name="Vega J.M."/>
            <person name="Podio M."/>
            <person name="Orjuela J."/>
            <person name="Siena L.A."/>
            <person name="Pessino S.C."/>
            <person name="Combes M.C."/>
            <person name="Mariac C."/>
            <person name="Albertini E."/>
            <person name="Pupilli F."/>
            <person name="Ortiz J.P.A."/>
            <person name="Leblanc O."/>
        </authorList>
    </citation>
    <scope>NUCLEOTIDE SEQUENCE [LARGE SCALE GENOMIC DNA]</scope>
    <source>
        <strain evidence="1">R1</strain>
        <tissue evidence="1">Leaf</tissue>
    </source>
</reference>
<dbReference type="Proteomes" id="UP001341281">
    <property type="component" value="Chromosome 03"/>
</dbReference>
<accession>A0AAQ3T4H0</accession>
<evidence type="ECO:0000313" key="2">
    <source>
        <dbReference type="Proteomes" id="UP001341281"/>
    </source>
</evidence>
<evidence type="ECO:0000313" key="1">
    <source>
        <dbReference type="EMBL" id="WVZ66180.1"/>
    </source>
</evidence>
<dbReference type="EMBL" id="CP144747">
    <property type="protein sequence ID" value="WVZ66180.1"/>
    <property type="molecule type" value="Genomic_DNA"/>
</dbReference>
<dbReference type="AlphaFoldDB" id="A0AAQ3T4H0"/>
<protein>
    <submittedName>
        <fullName evidence="1">Uncharacterized protein</fullName>
    </submittedName>
</protein>
<keyword evidence="2" id="KW-1185">Reference proteome</keyword>